<dbReference type="InterPro" id="IPR013149">
    <property type="entry name" value="ADH-like_C"/>
</dbReference>
<reference evidence="2" key="2">
    <citation type="submission" date="2023-01" db="EMBL/GenBank/DDBJ databases">
        <authorList>
            <person name="Sun Q."/>
            <person name="Evtushenko L."/>
        </authorList>
    </citation>
    <scope>NUCLEOTIDE SEQUENCE</scope>
    <source>
        <strain evidence="2">VKM B-2222</strain>
    </source>
</reference>
<proteinExistence type="predicted"/>
<dbReference type="SMART" id="SM00829">
    <property type="entry name" value="PKS_ER"/>
    <property type="match status" value="1"/>
</dbReference>
<dbReference type="PANTHER" id="PTHR43677">
    <property type="entry name" value="SHORT-CHAIN DEHYDROGENASE/REDUCTASE"/>
    <property type="match status" value="1"/>
</dbReference>
<evidence type="ECO:0000313" key="3">
    <source>
        <dbReference type="Proteomes" id="UP001143349"/>
    </source>
</evidence>
<dbReference type="SUPFAM" id="SSF51735">
    <property type="entry name" value="NAD(P)-binding Rossmann-fold domains"/>
    <property type="match status" value="1"/>
</dbReference>
<dbReference type="PANTHER" id="PTHR43677:SF4">
    <property type="entry name" value="QUINONE OXIDOREDUCTASE-LIKE PROTEIN 2"/>
    <property type="match status" value="1"/>
</dbReference>
<protein>
    <submittedName>
        <fullName evidence="2">NADPH:quinone oxidoreductase</fullName>
    </submittedName>
</protein>
<evidence type="ECO:0000259" key="1">
    <source>
        <dbReference type="SMART" id="SM00829"/>
    </source>
</evidence>
<name>A0AAD3NWY9_9RHOB</name>
<dbReference type="GO" id="GO:0016491">
    <property type="term" value="F:oxidoreductase activity"/>
    <property type="evidence" value="ECO:0007669"/>
    <property type="project" value="InterPro"/>
</dbReference>
<dbReference type="SUPFAM" id="SSF50129">
    <property type="entry name" value="GroES-like"/>
    <property type="match status" value="1"/>
</dbReference>
<dbReference type="InterPro" id="IPR013154">
    <property type="entry name" value="ADH-like_N"/>
</dbReference>
<dbReference type="Gene3D" id="3.40.50.720">
    <property type="entry name" value="NAD(P)-binding Rossmann-like Domain"/>
    <property type="match status" value="1"/>
</dbReference>
<dbReference type="EMBL" id="BSFH01000024">
    <property type="protein sequence ID" value="GLK64136.1"/>
    <property type="molecule type" value="Genomic_DNA"/>
</dbReference>
<organism evidence="2 3">
    <name type="scientific">Paracoccus kondratievae</name>
    <dbReference type="NCBI Taxonomy" id="135740"/>
    <lineage>
        <taxon>Bacteria</taxon>
        <taxon>Pseudomonadati</taxon>
        <taxon>Pseudomonadota</taxon>
        <taxon>Alphaproteobacteria</taxon>
        <taxon>Rhodobacterales</taxon>
        <taxon>Paracoccaceae</taxon>
        <taxon>Paracoccus</taxon>
    </lineage>
</organism>
<dbReference type="Proteomes" id="UP001143349">
    <property type="component" value="Unassembled WGS sequence"/>
</dbReference>
<dbReference type="InterPro" id="IPR011032">
    <property type="entry name" value="GroES-like_sf"/>
</dbReference>
<dbReference type="Pfam" id="PF08240">
    <property type="entry name" value="ADH_N"/>
    <property type="match status" value="1"/>
</dbReference>
<sequence length="339" mass="35508">MINRKNARNDMMQLGGNVQKRWKTMQIKKIPGTPVPADVTLAPPGPGDVLVRLRAAALNFADLLMTQGHYQETPSPPFIPGLEGAGEVIATGPDVLIPPGTRVAVLSQGTVAQANLFPAASCHPIPNGMSFEEAAGFLIAYGTSHFALTRRAGLRQGETLAVLGAAGGVGLTAVEIGAALGARVIAVARGEDKLTVARAAGATDCIDSAACPDLRAALRELGGADIVYDPVGDKPGEAAFGALRPGGRFLIIGFAGGRPPALPLNHALVKNIAIHGFYWGGYQKLDPALLRQDIAALFALYDQGRLRPHVGATLPLERLDEGYELLRSRRSTGKVIISL</sequence>
<evidence type="ECO:0000313" key="2">
    <source>
        <dbReference type="EMBL" id="GLK64136.1"/>
    </source>
</evidence>
<dbReference type="Gene3D" id="3.90.180.10">
    <property type="entry name" value="Medium-chain alcohol dehydrogenases, catalytic domain"/>
    <property type="match status" value="1"/>
</dbReference>
<dbReference type="InterPro" id="IPR051397">
    <property type="entry name" value="Zn-ADH-like_protein"/>
</dbReference>
<accession>A0AAD3NWY9</accession>
<reference evidence="2" key="1">
    <citation type="journal article" date="2014" name="Int. J. Syst. Evol. Microbiol.">
        <title>Complete genome sequence of Corynebacterium casei LMG S-19264T (=DSM 44701T), isolated from a smear-ripened cheese.</title>
        <authorList>
            <consortium name="US DOE Joint Genome Institute (JGI-PGF)"/>
            <person name="Walter F."/>
            <person name="Albersmeier A."/>
            <person name="Kalinowski J."/>
            <person name="Ruckert C."/>
        </authorList>
    </citation>
    <scope>NUCLEOTIDE SEQUENCE</scope>
    <source>
        <strain evidence="2">VKM B-2222</strain>
    </source>
</reference>
<feature type="domain" description="Enoyl reductase (ER)" evidence="1">
    <location>
        <begin position="32"/>
        <end position="337"/>
    </location>
</feature>
<comment type="caution">
    <text evidence="2">The sequence shown here is derived from an EMBL/GenBank/DDBJ whole genome shotgun (WGS) entry which is preliminary data.</text>
</comment>
<dbReference type="InterPro" id="IPR020843">
    <property type="entry name" value="ER"/>
</dbReference>
<dbReference type="CDD" id="cd08241">
    <property type="entry name" value="QOR1"/>
    <property type="match status" value="1"/>
</dbReference>
<dbReference type="Pfam" id="PF00107">
    <property type="entry name" value="ADH_zinc_N"/>
    <property type="match status" value="1"/>
</dbReference>
<dbReference type="InterPro" id="IPR036291">
    <property type="entry name" value="NAD(P)-bd_dom_sf"/>
</dbReference>
<keyword evidence="3" id="KW-1185">Reference proteome</keyword>
<dbReference type="AlphaFoldDB" id="A0AAD3NWY9"/>
<gene>
    <name evidence="2" type="ORF">GCM10017635_16070</name>
</gene>